<dbReference type="Proteomes" id="UP000215506">
    <property type="component" value="Unassembled WGS sequence"/>
</dbReference>
<comment type="caution">
    <text evidence="1">The sequence shown here is derived from an EMBL/GenBank/DDBJ whole genome shotgun (WGS) entry which is preliminary data.</text>
</comment>
<gene>
    <name evidence="1" type="ORF">B7C42_02108</name>
</gene>
<dbReference type="InterPro" id="IPR009409">
    <property type="entry name" value="DUF1059"/>
</dbReference>
<keyword evidence="2" id="KW-1185">Reference proteome</keyword>
<dbReference type="EMBL" id="NGAF01000003">
    <property type="protein sequence ID" value="OXR45816.1"/>
    <property type="molecule type" value="Genomic_DNA"/>
</dbReference>
<protein>
    <recommendedName>
        <fullName evidence="3">DUF1059 domain-containing protein</fullName>
    </recommendedName>
</protein>
<dbReference type="RefSeq" id="WP_063820473.1">
    <property type="nucleotide sequence ID" value="NZ_JAAXOR010000001.1"/>
</dbReference>
<accession>A0A231HAQ0</accession>
<evidence type="ECO:0000313" key="1">
    <source>
        <dbReference type="EMBL" id="OXR45816.1"/>
    </source>
</evidence>
<dbReference type="AlphaFoldDB" id="A0A231HAQ0"/>
<reference evidence="1 2" key="1">
    <citation type="submission" date="2017-07" db="EMBL/GenBank/DDBJ databases">
        <title>First draft Genome Sequence of Nocardia cerradoensis isolated from human infection.</title>
        <authorList>
            <person name="Carrasco G."/>
        </authorList>
    </citation>
    <scope>NUCLEOTIDE SEQUENCE [LARGE SCALE GENOMIC DNA]</scope>
    <source>
        <strain evidence="1 2">CNM20130759</strain>
    </source>
</reference>
<proteinExistence type="predicted"/>
<dbReference type="Pfam" id="PF06348">
    <property type="entry name" value="DUF1059"/>
    <property type="match status" value="1"/>
</dbReference>
<organism evidence="1 2">
    <name type="scientific">Nocardia cerradoensis</name>
    <dbReference type="NCBI Taxonomy" id="85688"/>
    <lineage>
        <taxon>Bacteria</taxon>
        <taxon>Bacillati</taxon>
        <taxon>Actinomycetota</taxon>
        <taxon>Actinomycetes</taxon>
        <taxon>Mycobacteriales</taxon>
        <taxon>Nocardiaceae</taxon>
        <taxon>Nocardia</taxon>
    </lineage>
</organism>
<sequence length="48" mass="5474">MKTRLGCPCGEQIVGTDEDDLVEKTQKHLAENHPGHDYSRDEILFLAY</sequence>
<name>A0A231HAQ0_9NOCA</name>
<evidence type="ECO:0000313" key="2">
    <source>
        <dbReference type="Proteomes" id="UP000215506"/>
    </source>
</evidence>
<evidence type="ECO:0008006" key="3">
    <source>
        <dbReference type="Google" id="ProtNLM"/>
    </source>
</evidence>
<dbReference type="GeneID" id="66720179"/>